<dbReference type="OrthoDB" id="5086500at2759"/>
<sequence length="342" mass="38857">MAPLTTRNGVAEKIPMFEPPFQTLLLETKGDDIAMPVLPATYRNNSHMVRRVKDDVRSFLCHDLDVKRLTDVHKYLWLVGLPGHPRPLHYQQLKKRSIVVAEQTDLHLVWSPNRIFIKPLSRYFLSPRFWEQQLCIDRDLYSTALGFLLSYVALIEREVDFHLAKTLDLLPADITWDGWLGLVEEILSTTSRVPYMTDPTHASKLPFSSLEPQVAVNPRFNYGELRLGRLNWIYRLAKGTPRGYFSNCTTYGAFMRDNVNSLITLFAYTTIVLSAMQVGLSTKFLGSSYAFGMASYVFSVFAILAPISALAAIFTILSILFSVNLARTLHIRRSRRAHGAGV</sequence>
<feature type="transmembrane region" description="Helical" evidence="1">
    <location>
        <begin position="300"/>
        <end position="326"/>
    </location>
</feature>
<dbReference type="PANTHER" id="PTHR34414:SF1">
    <property type="entry name" value="SUBTILISIN-LIKE SERINE PROTEASE"/>
    <property type="match status" value="1"/>
</dbReference>
<protein>
    <submittedName>
        <fullName evidence="2">Uncharacterized protein</fullName>
    </submittedName>
</protein>
<dbReference type="EMBL" id="ML977569">
    <property type="protein sequence ID" value="KAF2004074.1"/>
    <property type="molecule type" value="Genomic_DNA"/>
</dbReference>
<accession>A0A6A5WSY9</accession>
<dbReference type="InterPro" id="IPR046536">
    <property type="entry name" value="DUF6601"/>
</dbReference>
<evidence type="ECO:0000313" key="3">
    <source>
        <dbReference type="Proteomes" id="UP000799779"/>
    </source>
</evidence>
<keyword evidence="1" id="KW-0812">Transmembrane</keyword>
<proteinExistence type="predicted"/>
<keyword evidence="1" id="KW-0472">Membrane</keyword>
<organism evidence="2 3">
    <name type="scientific">Amniculicola lignicola CBS 123094</name>
    <dbReference type="NCBI Taxonomy" id="1392246"/>
    <lineage>
        <taxon>Eukaryota</taxon>
        <taxon>Fungi</taxon>
        <taxon>Dikarya</taxon>
        <taxon>Ascomycota</taxon>
        <taxon>Pezizomycotina</taxon>
        <taxon>Dothideomycetes</taxon>
        <taxon>Pleosporomycetidae</taxon>
        <taxon>Pleosporales</taxon>
        <taxon>Amniculicolaceae</taxon>
        <taxon>Amniculicola</taxon>
    </lineage>
</organism>
<dbReference type="PANTHER" id="PTHR34414">
    <property type="entry name" value="HET DOMAIN-CONTAINING PROTEIN-RELATED"/>
    <property type="match status" value="1"/>
</dbReference>
<dbReference type="AlphaFoldDB" id="A0A6A5WSY9"/>
<gene>
    <name evidence="2" type="ORF">P154DRAFT_572528</name>
</gene>
<dbReference type="Proteomes" id="UP000799779">
    <property type="component" value="Unassembled WGS sequence"/>
</dbReference>
<keyword evidence="3" id="KW-1185">Reference proteome</keyword>
<evidence type="ECO:0000313" key="2">
    <source>
        <dbReference type="EMBL" id="KAF2004074.1"/>
    </source>
</evidence>
<name>A0A6A5WSY9_9PLEO</name>
<keyword evidence="1" id="KW-1133">Transmembrane helix</keyword>
<feature type="transmembrane region" description="Helical" evidence="1">
    <location>
        <begin position="262"/>
        <end position="280"/>
    </location>
</feature>
<evidence type="ECO:0000256" key="1">
    <source>
        <dbReference type="SAM" id="Phobius"/>
    </source>
</evidence>
<dbReference type="Pfam" id="PF20246">
    <property type="entry name" value="DUF6601"/>
    <property type="match status" value="1"/>
</dbReference>
<reference evidence="2" key="1">
    <citation type="journal article" date="2020" name="Stud. Mycol.">
        <title>101 Dothideomycetes genomes: a test case for predicting lifestyles and emergence of pathogens.</title>
        <authorList>
            <person name="Haridas S."/>
            <person name="Albert R."/>
            <person name="Binder M."/>
            <person name="Bloem J."/>
            <person name="Labutti K."/>
            <person name="Salamov A."/>
            <person name="Andreopoulos B."/>
            <person name="Baker S."/>
            <person name="Barry K."/>
            <person name="Bills G."/>
            <person name="Bluhm B."/>
            <person name="Cannon C."/>
            <person name="Castanera R."/>
            <person name="Culley D."/>
            <person name="Daum C."/>
            <person name="Ezra D."/>
            <person name="Gonzalez J."/>
            <person name="Henrissat B."/>
            <person name="Kuo A."/>
            <person name="Liang C."/>
            <person name="Lipzen A."/>
            <person name="Lutzoni F."/>
            <person name="Magnuson J."/>
            <person name="Mondo S."/>
            <person name="Nolan M."/>
            <person name="Ohm R."/>
            <person name="Pangilinan J."/>
            <person name="Park H.-J."/>
            <person name="Ramirez L."/>
            <person name="Alfaro M."/>
            <person name="Sun H."/>
            <person name="Tritt A."/>
            <person name="Yoshinaga Y."/>
            <person name="Zwiers L.-H."/>
            <person name="Turgeon B."/>
            <person name="Goodwin S."/>
            <person name="Spatafora J."/>
            <person name="Crous P."/>
            <person name="Grigoriev I."/>
        </authorList>
    </citation>
    <scope>NUCLEOTIDE SEQUENCE</scope>
    <source>
        <strain evidence="2">CBS 123094</strain>
    </source>
</reference>